<dbReference type="InterPro" id="IPR029063">
    <property type="entry name" value="SAM-dependent_MTases_sf"/>
</dbReference>
<protein>
    <recommendedName>
        <fullName evidence="3">Methyltransferase type 11 domain-containing protein</fullName>
    </recommendedName>
</protein>
<dbReference type="Pfam" id="PF13489">
    <property type="entry name" value="Methyltransf_23"/>
    <property type="match status" value="1"/>
</dbReference>
<evidence type="ECO:0000313" key="1">
    <source>
        <dbReference type="EMBL" id="BCB77920.1"/>
    </source>
</evidence>
<dbReference type="PANTHER" id="PTHR43861:SF1">
    <property type="entry name" value="TRANS-ACONITATE 2-METHYLTRANSFERASE"/>
    <property type="match status" value="1"/>
</dbReference>
<reference evidence="1 2" key="2">
    <citation type="submission" date="2020-03" db="EMBL/GenBank/DDBJ databases">
        <authorList>
            <person name="Ichikawa N."/>
            <person name="Kimura A."/>
            <person name="Kitahashi Y."/>
            <person name="Uohara A."/>
        </authorList>
    </citation>
    <scope>NUCLEOTIDE SEQUENCE [LARGE SCALE GENOMIC DNA]</scope>
    <source>
        <strain evidence="1 2">NBRC 107702</strain>
    </source>
</reference>
<dbReference type="EMBL" id="AP022870">
    <property type="protein sequence ID" value="BCB77920.1"/>
    <property type="molecule type" value="Genomic_DNA"/>
</dbReference>
<reference evidence="1 2" key="1">
    <citation type="submission" date="2020-03" db="EMBL/GenBank/DDBJ databases">
        <title>Whole genome shotgun sequence of Phytohabitans flavus NBRC 107702.</title>
        <authorList>
            <person name="Komaki H."/>
            <person name="Tamura T."/>
        </authorList>
    </citation>
    <scope>NUCLEOTIDE SEQUENCE [LARGE SCALE GENOMIC DNA]</scope>
    <source>
        <strain evidence="1 2">NBRC 107702</strain>
    </source>
</reference>
<dbReference type="CDD" id="cd02440">
    <property type="entry name" value="AdoMet_MTases"/>
    <property type="match status" value="1"/>
</dbReference>
<dbReference type="SUPFAM" id="SSF53335">
    <property type="entry name" value="S-adenosyl-L-methionine-dependent methyltransferases"/>
    <property type="match status" value="1"/>
</dbReference>
<dbReference type="AlphaFoldDB" id="A0A6F8XVS5"/>
<dbReference type="PANTHER" id="PTHR43861">
    <property type="entry name" value="TRANS-ACONITATE 2-METHYLTRANSFERASE-RELATED"/>
    <property type="match status" value="1"/>
</dbReference>
<dbReference type="Gene3D" id="3.40.50.150">
    <property type="entry name" value="Vaccinia Virus protein VP39"/>
    <property type="match status" value="1"/>
</dbReference>
<name>A0A6F8XVS5_9ACTN</name>
<sequence length="273" mass="31471">MTSQVREPSVESQPAAVAQEKQPEWLYQWERFRDTDEFLFWDWVQPRTLADFEGKRVLDAGCGPGHHVRIVAPVAAEVVGLDLNAHELARGNLAHLPNVSVHEGDLARWTPDEPFDVVYSIGTIDHTDDPDASMAHLASLLRPGGLLIAWVWSREGNTFMAAVVEPLRRLLLRRRGRRTVERLARILTAMLYPVVHTVYRLPLRFLPYHDYFANFRRLTFDRNALNVFDKLNAPYTELISNERARAWFPEAEFEDVRVVPYKGISWCVSGRKR</sequence>
<evidence type="ECO:0000313" key="2">
    <source>
        <dbReference type="Proteomes" id="UP000502508"/>
    </source>
</evidence>
<organism evidence="1 2">
    <name type="scientific">Phytohabitans flavus</name>
    <dbReference type="NCBI Taxonomy" id="1076124"/>
    <lineage>
        <taxon>Bacteria</taxon>
        <taxon>Bacillati</taxon>
        <taxon>Actinomycetota</taxon>
        <taxon>Actinomycetes</taxon>
        <taxon>Micromonosporales</taxon>
        <taxon>Micromonosporaceae</taxon>
    </lineage>
</organism>
<evidence type="ECO:0008006" key="3">
    <source>
        <dbReference type="Google" id="ProtNLM"/>
    </source>
</evidence>
<gene>
    <name evidence="1" type="ORF">Pflav_043300</name>
</gene>
<dbReference type="KEGG" id="pfla:Pflav_043300"/>
<keyword evidence="2" id="KW-1185">Reference proteome</keyword>
<accession>A0A6F8XVS5</accession>
<dbReference type="Proteomes" id="UP000502508">
    <property type="component" value="Chromosome"/>
</dbReference>
<proteinExistence type="predicted"/>